<dbReference type="RefSeq" id="WP_012150047.1">
    <property type="nucleotide sequence ID" value="NC_009881.1"/>
</dbReference>
<name>A8GPU3_RICAH</name>
<dbReference type="Proteomes" id="UP000006830">
    <property type="component" value="Chromosome"/>
</dbReference>
<proteinExistence type="predicted"/>
<protein>
    <submittedName>
        <fullName evidence="1">Uncharacterized protein</fullName>
    </submittedName>
</protein>
<evidence type="ECO:0000313" key="1">
    <source>
        <dbReference type="EMBL" id="ABV75418.1"/>
    </source>
</evidence>
<reference evidence="1" key="1">
    <citation type="submission" date="2007-09" db="EMBL/GenBank/DDBJ databases">
        <title>Complete Genome Sequence of Rickettsia akari.</title>
        <authorList>
            <person name="Madan A."/>
            <person name="Fahey J."/>
            <person name="Helton E."/>
            <person name="Ketteman M."/>
            <person name="Madan A."/>
            <person name="Rodrigues S."/>
            <person name="Sanchez A."/>
            <person name="Whiting M."/>
            <person name="Dasch G."/>
            <person name="Eremeeva M."/>
        </authorList>
    </citation>
    <scope>NUCLEOTIDE SEQUENCE</scope>
    <source>
        <strain evidence="1">Hartford</strain>
    </source>
</reference>
<evidence type="ECO:0000313" key="2">
    <source>
        <dbReference type="Proteomes" id="UP000006830"/>
    </source>
</evidence>
<organism evidence="1 2">
    <name type="scientific">Rickettsia akari (strain Hartford)</name>
    <dbReference type="NCBI Taxonomy" id="293614"/>
    <lineage>
        <taxon>Bacteria</taxon>
        <taxon>Pseudomonadati</taxon>
        <taxon>Pseudomonadota</taxon>
        <taxon>Alphaproteobacteria</taxon>
        <taxon>Rickettsiales</taxon>
        <taxon>Rickettsiaceae</taxon>
        <taxon>Rickettsieae</taxon>
        <taxon>Rickettsia</taxon>
        <taxon>spotted fever group</taxon>
    </lineage>
</organism>
<accession>A8GPU3</accession>
<dbReference type="KEGG" id="rak:A1C_05915"/>
<sequence length="60" mass="6581">MAVIVSITSFIYSNNLVITHGVSVSMAEIARDSIGEGIIIAQQRSPSFDYELIKELILLL</sequence>
<dbReference type="AlphaFoldDB" id="A8GPU3"/>
<keyword evidence="2" id="KW-1185">Reference proteome</keyword>
<dbReference type="EMBL" id="CP000847">
    <property type="protein sequence ID" value="ABV75418.1"/>
    <property type="molecule type" value="Genomic_DNA"/>
</dbReference>
<gene>
    <name evidence="1" type="ordered locus">A1C_05915</name>
</gene>
<dbReference type="HOGENOM" id="CLU_2938800_0_0_5"/>